<dbReference type="CDD" id="cd08321">
    <property type="entry name" value="Pyrin_ASC-like"/>
    <property type="match status" value="1"/>
</dbReference>
<evidence type="ECO:0000313" key="9">
    <source>
        <dbReference type="EMBL" id="KAG9335427.1"/>
    </source>
</evidence>
<evidence type="ECO:0000259" key="8">
    <source>
        <dbReference type="PROSITE" id="PS50824"/>
    </source>
</evidence>
<gene>
    <name evidence="9" type="ORF">JZ751_004749</name>
</gene>
<dbReference type="FunFam" id="1.10.533.10:FF:000013">
    <property type="entry name" value="Apoptosis-associated speck-like protein containing a CARD"/>
    <property type="match status" value="1"/>
</dbReference>
<evidence type="ECO:0008006" key="11">
    <source>
        <dbReference type="Google" id="ProtNLM"/>
    </source>
</evidence>
<evidence type="ECO:0000256" key="6">
    <source>
        <dbReference type="ARBA" id="ARBA00023233"/>
    </source>
</evidence>
<keyword evidence="3" id="KW-0399">Innate immunity</keyword>
<feature type="domain" description="CARD" evidence="7">
    <location>
        <begin position="114"/>
        <end position="200"/>
    </location>
</feature>
<dbReference type="EMBL" id="JAFBMS010000120">
    <property type="protein sequence ID" value="KAG9335427.1"/>
    <property type="molecule type" value="Genomic_DNA"/>
</dbReference>
<dbReference type="SUPFAM" id="SSF47986">
    <property type="entry name" value="DEATH domain"/>
    <property type="match status" value="2"/>
</dbReference>
<comment type="subcellular location">
    <subcellularLocation>
        <location evidence="1">Inflammasome</location>
    </subcellularLocation>
</comment>
<keyword evidence="5" id="KW-0395">Inflammatory response</keyword>
<keyword evidence="6" id="KW-1271">Inflammasome</keyword>
<sequence>MSAARDCLRDAFDDLDEGEFKLFKTKLSERKTEPRIRRGKIASADKLDTVEELARTFTEKVAVQVAIEIFQSMNRPGLAGELKEFYEKEYGASAGGGGAAGESNGGMCHVVEGRHFIDYHRTALIERVSNVEAILDRLLDKRVLTQEQYEDIASESTNFKKMRKLMNGAIKSGGTKAENELYTILEEIQHYLMEDLKQKQN</sequence>
<accession>A0A8T2NG41</accession>
<feature type="domain" description="Pyrin" evidence="8">
    <location>
        <begin position="1"/>
        <end position="88"/>
    </location>
</feature>
<evidence type="ECO:0000256" key="4">
    <source>
        <dbReference type="ARBA" id="ARBA00022859"/>
    </source>
</evidence>
<dbReference type="GO" id="GO:0006954">
    <property type="term" value="P:inflammatory response"/>
    <property type="evidence" value="ECO:0007669"/>
    <property type="project" value="UniProtKB-KW"/>
</dbReference>
<protein>
    <recommendedName>
        <fullName evidence="11">Apoptosis-associated speck-like protein containing a CARD</fullName>
    </recommendedName>
</protein>
<dbReference type="InterPro" id="IPR051249">
    <property type="entry name" value="NLRP_Inflammasome"/>
</dbReference>
<evidence type="ECO:0000256" key="5">
    <source>
        <dbReference type="ARBA" id="ARBA00023198"/>
    </source>
</evidence>
<dbReference type="Gene3D" id="1.10.533.10">
    <property type="entry name" value="Death Domain, Fas"/>
    <property type="match status" value="2"/>
</dbReference>
<dbReference type="AlphaFoldDB" id="A0A8T2NG41"/>
<evidence type="ECO:0000256" key="3">
    <source>
        <dbReference type="ARBA" id="ARBA00022588"/>
    </source>
</evidence>
<organism evidence="9 10">
    <name type="scientific">Albula glossodonta</name>
    <name type="common">roundjaw bonefish</name>
    <dbReference type="NCBI Taxonomy" id="121402"/>
    <lineage>
        <taxon>Eukaryota</taxon>
        <taxon>Metazoa</taxon>
        <taxon>Chordata</taxon>
        <taxon>Craniata</taxon>
        <taxon>Vertebrata</taxon>
        <taxon>Euteleostomi</taxon>
        <taxon>Actinopterygii</taxon>
        <taxon>Neopterygii</taxon>
        <taxon>Teleostei</taxon>
        <taxon>Albuliformes</taxon>
        <taxon>Albulidae</taxon>
        <taxon>Albula</taxon>
    </lineage>
</organism>
<dbReference type="Proteomes" id="UP000824540">
    <property type="component" value="Unassembled WGS sequence"/>
</dbReference>
<dbReference type="InterPro" id="IPR011029">
    <property type="entry name" value="DEATH-like_dom_sf"/>
</dbReference>
<comment type="caution">
    <text evidence="9">The sequence shown here is derived from an EMBL/GenBank/DDBJ whole genome shotgun (WGS) entry which is preliminary data.</text>
</comment>
<dbReference type="PROSITE" id="PS50209">
    <property type="entry name" value="CARD"/>
    <property type="match status" value="1"/>
</dbReference>
<dbReference type="InterPro" id="IPR033516">
    <property type="entry name" value="CARD8/ASC/NALP1_CARD"/>
</dbReference>
<name>A0A8T2NG41_9TELE</name>
<dbReference type="PROSITE" id="PS50824">
    <property type="entry name" value="DAPIN"/>
    <property type="match status" value="1"/>
</dbReference>
<evidence type="ECO:0000259" key="7">
    <source>
        <dbReference type="PROSITE" id="PS50209"/>
    </source>
</evidence>
<keyword evidence="4" id="KW-0391">Immunity</keyword>
<dbReference type="InterPro" id="IPR001315">
    <property type="entry name" value="CARD"/>
</dbReference>
<dbReference type="SMART" id="SM01289">
    <property type="entry name" value="PYRIN"/>
    <property type="match status" value="1"/>
</dbReference>
<evidence type="ECO:0000256" key="1">
    <source>
        <dbReference type="ARBA" id="ARBA00004110"/>
    </source>
</evidence>
<evidence type="ECO:0000256" key="2">
    <source>
        <dbReference type="ARBA" id="ARBA00022490"/>
    </source>
</evidence>
<dbReference type="InterPro" id="IPR004020">
    <property type="entry name" value="DAPIN"/>
</dbReference>
<keyword evidence="10" id="KW-1185">Reference proteome</keyword>
<dbReference type="PANTHER" id="PTHR46985">
    <property type="entry name" value="NACHT, LRR AND PYD DOMAINS-CONTAINING PROTEIN 1"/>
    <property type="match status" value="1"/>
</dbReference>
<dbReference type="Pfam" id="PF02758">
    <property type="entry name" value="PYRIN"/>
    <property type="match status" value="1"/>
</dbReference>
<keyword evidence="2" id="KW-0963">Cytoplasm</keyword>
<dbReference type="GO" id="GO:0042981">
    <property type="term" value="P:regulation of apoptotic process"/>
    <property type="evidence" value="ECO:0007669"/>
    <property type="project" value="InterPro"/>
</dbReference>
<dbReference type="PANTHER" id="PTHR46985:SF2">
    <property type="entry name" value="APOPTOSIS-ASSOCIATED SPECK-LIKE PROTEIN CONTAINING A CARD"/>
    <property type="match status" value="1"/>
</dbReference>
<dbReference type="GO" id="GO:0045087">
    <property type="term" value="P:innate immune response"/>
    <property type="evidence" value="ECO:0007669"/>
    <property type="project" value="UniProtKB-KW"/>
</dbReference>
<dbReference type="GO" id="GO:0061702">
    <property type="term" value="C:canonical inflammasome complex"/>
    <property type="evidence" value="ECO:0007669"/>
    <property type="project" value="UniProtKB-SubCell"/>
</dbReference>
<reference evidence="9" key="1">
    <citation type="thesis" date="2021" institute="BYU ScholarsArchive" country="Provo, UT, USA">
        <title>Applications of and Algorithms for Genome Assembly and Genomic Analyses with an Emphasis on Marine Teleosts.</title>
        <authorList>
            <person name="Pickett B.D."/>
        </authorList>
    </citation>
    <scope>NUCLEOTIDE SEQUENCE</scope>
    <source>
        <strain evidence="9">HI-2016</strain>
    </source>
</reference>
<dbReference type="OrthoDB" id="8888059at2759"/>
<proteinExistence type="predicted"/>
<dbReference type="CDD" id="cd08330">
    <property type="entry name" value="CARD_ASC_NALP1"/>
    <property type="match status" value="1"/>
</dbReference>
<evidence type="ECO:0000313" key="10">
    <source>
        <dbReference type="Proteomes" id="UP000824540"/>
    </source>
</evidence>
<dbReference type="Pfam" id="PF00619">
    <property type="entry name" value="CARD"/>
    <property type="match status" value="1"/>
</dbReference>